<keyword evidence="4" id="KW-1185">Reference proteome</keyword>
<gene>
    <name evidence="3" type="ORF">DRB17_01410</name>
</gene>
<dbReference type="RefSeq" id="WP_114580365.1">
    <property type="nucleotide sequence ID" value="NZ_QPMH01000001.1"/>
</dbReference>
<dbReference type="EMBL" id="QPMH01000001">
    <property type="protein sequence ID" value="RDD63852.1"/>
    <property type="molecule type" value="Genomic_DNA"/>
</dbReference>
<feature type="domain" description="DUF4168" evidence="2">
    <location>
        <begin position="48"/>
        <end position="127"/>
    </location>
</feature>
<feature type="signal peptide" evidence="1">
    <location>
        <begin position="1"/>
        <end position="31"/>
    </location>
</feature>
<reference evidence="3 4" key="1">
    <citation type="submission" date="2018-07" db="EMBL/GenBank/DDBJ databases">
        <title>Venubactetium sediminum gen. nov., sp. nov., isolated from a marine solar saltern.</title>
        <authorList>
            <person name="Wang S."/>
        </authorList>
    </citation>
    <scope>NUCLEOTIDE SEQUENCE [LARGE SCALE GENOMIC DNA]</scope>
    <source>
        <strain evidence="3 4">WD2A32</strain>
    </source>
</reference>
<feature type="chain" id="PRO_5016868260" evidence="1">
    <location>
        <begin position="32"/>
        <end position="139"/>
    </location>
</feature>
<evidence type="ECO:0000313" key="4">
    <source>
        <dbReference type="Proteomes" id="UP000253941"/>
    </source>
</evidence>
<keyword evidence="1" id="KW-0732">Signal</keyword>
<dbReference type="Proteomes" id="UP000253941">
    <property type="component" value="Unassembled WGS sequence"/>
</dbReference>
<proteinExistence type="predicted"/>
<evidence type="ECO:0000313" key="3">
    <source>
        <dbReference type="EMBL" id="RDD63852.1"/>
    </source>
</evidence>
<accession>A0A369TGB0</accession>
<sequence length="139" mass="15213">MIDRIRRVTGAVAAAAVLTFTAVGIPSAAHAQQSEGSTSAQAGAQEFSDAKLDAYVDAVVQVSQLVQKWQPKIQTAQQQQDKEKARSLQKEANAELVKAIQDAKGISLKEYKEISLAARQDKELYNQLNTMVQERRNGE</sequence>
<comment type="caution">
    <text evidence="3">The sequence shown here is derived from an EMBL/GenBank/DDBJ whole genome shotgun (WGS) entry which is preliminary data.</text>
</comment>
<organism evidence="3 4">
    <name type="scientific">Ferruginivarius sediminum</name>
    <dbReference type="NCBI Taxonomy" id="2661937"/>
    <lineage>
        <taxon>Bacteria</taxon>
        <taxon>Pseudomonadati</taxon>
        <taxon>Pseudomonadota</taxon>
        <taxon>Alphaproteobacteria</taxon>
        <taxon>Rhodospirillales</taxon>
        <taxon>Rhodospirillaceae</taxon>
        <taxon>Ferruginivarius</taxon>
    </lineage>
</organism>
<evidence type="ECO:0000256" key="1">
    <source>
        <dbReference type="SAM" id="SignalP"/>
    </source>
</evidence>
<name>A0A369TGB0_9PROT</name>
<protein>
    <submittedName>
        <fullName evidence="3">DUF4168 domain-containing protein</fullName>
    </submittedName>
</protein>
<dbReference type="AlphaFoldDB" id="A0A369TGB0"/>
<evidence type="ECO:0000259" key="2">
    <source>
        <dbReference type="Pfam" id="PF13767"/>
    </source>
</evidence>
<dbReference type="InterPro" id="IPR025433">
    <property type="entry name" value="DUF4168"/>
</dbReference>
<dbReference type="Pfam" id="PF13767">
    <property type="entry name" value="DUF4168"/>
    <property type="match status" value="1"/>
</dbReference>